<feature type="transmembrane region" description="Helical" evidence="1">
    <location>
        <begin position="207"/>
        <end position="230"/>
    </location>
</feature>
<dbReference type="SUPFAM" id="SSF81653">
    <property type="entry name" value="Calcium ATPase, transduction domain A"/>
    <property type="match status" value="1"/>
</dbReference>
<dbReference type="InterPro" id="IPR023298">
    <property type="entry name" value="ATPase_P-typ_TM_dom_sf"/>
</dbReference>
<dbReference type="GO" id="GO:0045332">
    <property type="term" value="P:phospholipid translocation"/>
    <property type="evidence" value="ECO:0007669"/>
    <property type="project" value="TreeGrafter"/>
</dbReference>
<dbReference type="FunFam" id="2.70.150.10:FF:000054">
    <property type="entry name" value="Phospholipid-transporting ATPase"/>
    <property type="match status" value="1"/>
</dbReference>
<dbReference type="Gene3D" id="2.70.150.10">
    <property type="entry name" value="Calcium-transporting ATPase, cytoplasmic transduction domain A"/>
    <property type="match status" value="1"/>
</dbReference>
<dbReference type="SUPFAM" id="SSF81665">
    <property type="entry name" value="Calcium ATPase, transmembrane domain M"/>
    <property type="match status" value="1"/>
</dbReference>
<evidence type="ECO:0000313" key="3">
    <source>
        <dbReference type="EMBL" id="VUZ51560.1"/>
    </source>
</evidence>
<keyword evidence="1" id="KW-1133">Transmembrane helix</keyword>
<evidence type="ECO:0000259" key="2">
    <source>
        <dbReference type="Pfam" id="PF00122"/>
    </source>
</evidence>
<gene>
    <name evidence="3" type="ORF">WMSIL1_LOCUS10171</name>
</gene>
<dbReference type="Pfam" id="PF00122">
    <property type="entry name" value="E1-E2_ATPase"/>
    <property type="match status" value="1"/>
</dbReference>
<protein>
    <recommendedName>
        <fullName evidence="2">P-type ATPase A domain-containing protein</fullName>
    </recommendedName>
</protein>
<reference evidence="3 4" key="1">
    <citation type="submission" date="2019-07" db="EMBL/GenBank/DDBJ databases">
        <authorList>
            <person name="Jastrzebski P J."/>
            <person name="Paukszto L."/>
            <person name="Jastrzebski P J."/>
        </authorList>
    </citation>
    <scope>NUCLEOTIDE SEQUENCE [LARGE SCALE GENOMIC DNA]</scope>
    <source>
        <strain evidence="3 4">WMS-il1</strain>
    </source>
</reference>
<keyword evidence="1" id="KW-0812">Transmembrane</keyword>
<keyword evidence="4" id="KW-1185">Reference proteome</keyword>
<keyword evidence="1" id="KW-0472">Membrane</keyword>
<name>A0A564YWI7_HYMDI</name>
<dbReference type="PANTHER" id="PTHR24092">
    <property type="entry name" value="PROBABLE PHOSPHOLIPID-TRANSPORTING ATPASE"/>
    <property type="match status" value="1"/>
</dbReference>
<dbReference type="PANTHER" id="PTHR24092:SF218">
    <property type="entry name" value="PHOSPHOLIPID-TRANSPORTING ATPASE"/>
    <property type="match status" value="1"/>
</dbReference>
<dbReference type="Proteomes" id="UP000321570">
    <property type="component" value="Unassembled WGS sequence"/>
</dbReference>
<dbReference type="GO" id="GO:0005886">
    <property type="term" value="C:plasma membrane"/>
    <property type="evidence" value="ECO:0007669"/>
    <property type="project" value="TreeGrafter"/>
</dbReference>
<feature type="transmembrane region" description="Helical" evidence="1">
    <location>
        <begin position="250"/>
        <end position="273"/>
    </location>
</feature>
<dbReference type="AlphaFoldDB" id="A0A564YWI7"/>
<proteinExistence type="predicted"/>
<accession>A0A564YWI7</accession>
<evidence type="ECO:0000313" key="4">
    <source>
        <dbReference type="Proteomes" id="UP000321570"/>
    </source>
</evidence>
<dbReference type="GO" id="GO:0140326">
    <property type="term" value="F:ATPase-coupled intramembrane lipid transporter activity"/>
    <property type="evidence" value="ECO:0007669"/>
    <property type="project" value="TreeGrafter"/>
</dbReference>
<evidence type="ECO:0000256" key="1">
    <source>
        <dbReference type="SAM" id="Phobius"/>
    </source>
</evidence>
<feature type="non-terminal residue" evidence="3">
    <location>
        <position position="278"/>
    </location>
</feature>
<sequence>MPRIEAFGKELAVIPVAIVLGLTAVKDGFEDFKRFRADQVVNNMTANVFCVETRQYVKRKWAEIRPGDFVKLSTNEVIPADILLLKSSEISSMCHIETANLDGESNLKQRECVHSPEIQAFTPENFLWPVEVESPNPLLDRFSGKIHTTNPTILRRENLLLRGCILRNTDSIEGMVIYAGRETKAFLNNSGRKFKRSKLERQLNRDIIWCILILIILCATGAIGSFVWLHSLPGDNILFLLSEVSSNIPLSAFINFLTFVIIFQAVIPLPLYLTIEGV</sequence>
<dbReference type="InterPro" id="IPR008250">
    <property type="entry name" value="ATPase_P-typ_transduc_dom_A_sf"/>
</dbReference>
<feature type="domain" description="P-type ATPase A" evidence="2">
    <location>
        <begin position="50"/>
        <end position="183"/>
    </location>
</feature>
<dbReference type="EMBL" id="CABIJS010000444">
    <property type="protein sequence ID" value="VUZ51560.1"/>
    <property type="molecule type" value="Genomic_DNA"/>
</dbReference>
<dbReference type="InterPro" id="IPR059000">
    <property type="entry name" value="ATPase_P-type_domA"/>
</dbReference>
<organism evidence="3 4">
    <name type="scientific">Hymenolepis diminuta</name>
    <name type="common">Rat tapeworm</name>
    <dbReference type="NCBI Taxonomy" id="6216"/>
    <lineage>
        <taxon>Eukaryota</taxon>
        <taxon>Metazoa</taxon>
        <taxon>Spiralia</taxon>
        <taxon>Lophotrochozoa</taxon>
        <taxon>Platyhelminthes</taxon>
        <taxon>Cestoda</taxon>
        <taxon>Eucestoda</taxon>
        <taxon>Cyclophyllidea</taxon>
        <taxon>Hymenolepididae</taxon>
        <taxon>Hymenolepis</taxon>
    </lineage>
</organism>